<evidence type="ECO:0000313" key="7">
    <source>
        <dbReference type="EMBL" id="SFG91232.1"/>
    </source>
</evidence>
<dbReference type="Proteomes" id="UP000199229">
    <property type="component" value="Unassembled WGS sequence"/>
</dbReference>
<dbReference type="InterPro" id="IPR002716">
    <property type="entry name" value="PIN_dom"/>
</dbReference>
<keyword evidence="5" id="KW-0800">Toxin</keyword>
<evidence type="ECO:0000259" key="6">
    <source>
        <dbReference type="Pfam" id="PF01850"/>
    </source>
</evidence>
<accession>A0A1I2VPY8</accession>
<dbReference type="InterPro" id="IPR029060">
    <property type="entry name" value="PIN-like_dom_sf"/>
</dbReference>
<dbReference type="OrthoDB" id="163436at2"/>
<dbReference type="AlphaFoldDB" id="A0A1I2VPY8"/>
<comment type="similarity">
    <text evidence="5">Belongs to the PINc/VapC protein family.</text>
</comment>
<feature type="binding site" evidence="5">
    <location>
        <position position="9"/>
    </location>
    <ligand>
        <name>Mg(2+)</name>
        <dbReference type="ChEBI" id="CHEBI:18420"/>
    </ligand>
</feature>
<reference evidence="8" key="1">
    <citation type="submission" date="2016-10" db="EMBL/GenBank/DDBJ databases">
        <authorList>
            <person name="Varghese N."/>
            <person name="Submissions S."/>
        </authorList>
    </citation>
    <scope>NUCLEOTIDE SEQUENCE [LARGE SCALE GENOMIC DNA]</scope>
    <source>
        <strain evidence="8">Gh-105</strain>
    </source>
</reference>
<keyword evidence="4 5" id="KW-0378">Hydrolase</keyword>
<comment type="function">
    <text evidence="5">Toxic component of a toxin-antitoxin (TA) system. An RNase.</text>
</comment>
<dbReference type="Gene3D" id="3.40.50.1010">
    <property type="entry name" value="5'-nuclease"/>
    <property type="match status" value="1"/>
</dbReference>
<dbReference type="SUPFAM" id="SSF88723">
    <property type="entry name" value="PIN domain-like"/>
    <property type="match status" value="1"/>
</dbReference>
<dbReference type="GO" id="GO:0000287">
    <property type="term" value="F:magnesium ion binding"/>
    <property type="evidence" value="ECO:0007669"/>
    <property type="project" value="UniProtKB-UniRule"/>
</dbReference>
<dbReference type="InterPro" id="IPR022907">
    <property type="entry name" value="VapC_family"/>
</dbReference>
<keyword evidence="5" id="KW-0460">Magnesium</keyword>
<feature type="domain" description="PIN" evidence="6">
    <location>
        <begin position="6"/>
        <end position="126"/>
    </location>
</feature>
<evidence type="ECO:0000313" key="8">
    <source>
        <dbReference type="Proteomes" id="UP000199229"/>
    </source>
</evidence>
<dbReference type="EMBL" id="FOPM01000016">
    <property type="protein sequence ID" value="SFG91232.1"/>
    <property type="molecule type" value="Genomic_DNA"/>
</dbReference>
<evidence type="ECO:0000256" key="1">
    <source>
        <dbReference type="ARBA" id="ARBA00022649"/>
    </source>
</evidence>
<evidence type="ECO:0000256" key="5">
    <source>
        <dbReference type="HAMAP-Rule" id="MF_00265"/>
    </source>
</evidence>
<keyword evidence="1 5" id="KW-1277">Toxin-antitoxin system</keyword>
<proteinExistence type="inferred from homology"/>
<evidence type="ECO:0000256" key="2">
    <source>
        <dbReference type="ARBA" id="ARBA00022722"/>
    </source>
</evidence>
<dbReference type="HAMAP" id="MF_00265">
    <property type="entry name" value="VapC_Nob1"/>
    <property type="match status" value="1"/>
</dbReference>
<dbReference type="GO" id="GO:0016787">
    <property type="term" value="F:hydrolase activity"/>
    <property type="evidence" value="ECO:0007669"/>
    <property type="project" value="UniProtKB-KW"/>
</dbReference>
<dbReference type="RefSeq" id="WP_091973002.1">
    <property type="nucleotide sequence ID" value="NZ_FOPM01000016.1"/>
</dbReference>
<dbReference type="CDD" id="cd18692">
    <property type="entry name" value="PIN_VapC-like"/>
    <property type="match status" value="1"/>
</dbReference>
<dbReference type="GO" id="GO:0090729">
    <property type="term" value="F:toxin activity"/>
    <property type="evidence" value="ECO:0007669"/>
    <property type="project" value="UniProtKB-KW"/>
</dbReference>
<comment type="cofactor">
    <cofactor evidence="5">
        <name>Mg(2+)</name>
        <dbReference type="ChEBI" id="CHEBI:18420"/>
    </cofactor>
</comment>
<name>A0A1I2VPY8_9HYPH</name>
<keyword evidence="2 5" id="KW-0540">Nuclease</keyword>
<evidence type="ECO:0000256" key="3">
    <source>
        <dbReference type="ARBA" id="ARBA00022723"/>
    </source>
</evidence>
<dbReference type="EC" id="3.1.-.-" evidence="5"/>
<keyword evidence="8" id="KW-1185">Reference proteome</keyword>
<feature type="binding site" evidence="5">
    <location>
        <position position="103"/>
    </location>
    <ligand>
        <name>Mg(2+)</name>
        <dbReference type="ChEBI" id="CHEBI:18420"/>
    </ligand>
</feature>
<dbReference type="STRING" id="582675.SAMN05192565_11683"/>
<organism evidence="7 8">
    <name type="scientific">Methylobacterium gossipiicola</name>
    <dbReference type="NCBI Taxonomy" id="582675"/>
    <lineage>
        <taxon>Bacteria</taxon>
        <taxon>Pseudomonadati</taxon>
        <taxon>Pseudomonadota</taxon>
        <taxon>Alphaproteobacteria</taxon>
        <taxon>Hyphomicrobiales</taxon>
        <taxon>Methylobacteriaceae</taxon>
        <taxon>Methylobacterium</taxon>
    </lineage>
</organism>
<keyword evidence="3 5" id="KW-0479">Metal-binding</keyword>
<gene>
    <name evidence="5" type="primary">vapC</name>
    <name evidence="7" type="ORF">SAMN05192565_11683</name>
</gene>
<dbReference type="GO" id="GO:0004540">
    <property type="term" value="F:RNA nuclease activity"/>
    <property type="evidence" value="ECO:0007669"/>
    <property type="project" value="InterPro"/>
</dbReference>
<evidence type="ECO:0000256" key="4">
    <source>
        <dbReference type="ARBA" id="ARBA00022801"/>
    </source>
</evidence>
<dbReference type="Pfam" id="PF01850">
    <property type="entry name" value="PIN"/>
    <property type="match status" value="1"/>
</dbReference>
<sequence length="149" mass="16772">MTTERVFVDTNVLLYARDDRYPDKQSAAALWLATLAQREALVVSPQILGELHNAVLRGKIRVDEGELQRTTAALQPFSHGATDLELIARAWRIRKETGFQWWDCVILAAAIRSGCRYLLSEDYQHGRTIHGTTILNPFTVGPEAVTTEH</sequence>
<protein>
    <recommendedName>
        <fullName evidence="5">Ribonuclease VapC</fullName>
        <shortName evidence="5">RNase VapC</shortName>
        <ecNumber evidence="5">3.1.-.-</ecNumber>
    </recommendedName>
    <alternativeName>
        <fullName evidence="5">Toxin VapC</fullName>
    </alternativeName>
</protein>